<evidence type="ECO:0000259" key="2">
    <source>
        <dbReference type="Pfam" id="PF14292"/>
    </source>
</evidence>
<reference evidence="3 4" key="1">
    <citation type="submission" date="2017-01" db="EMBL/GenBank/DDBJ databases">
        <title>A new Hymenobacter.</title>
        <authorList>
            <person name="Liang Y."/>
            <person name="Feng F."/>
        </authorList>
    </citation>
    <scope>NUCLEOTIDE SEQUENCE [LARGE SCALE GENOMIC DNA]</scope>
    <source>
        <strain evidence="3">MIMBbqt21</strain>
    </source>
</reference>
<organism evidence="3 4">
    <name type="scientific">Hymenobacter crusticola</name>
    <dbReference type="NCBI Taxonomy" id="1770526"/>
    <lineage>
        <taxon>Bacteria</taxon>
        <taxon>Pseudomonadati</taxon>
        <taxon>Bacteroidota</taxon>
        <taxon>Cytophagia</taxon>
        <taxon>Cytophagales</taxon>
        <taxon>Hymenobacteraceae</taxon>
        <taxon>Hymenobacter</taxon>
    </lineage>
</organism>
<keyword evidence="1" id="KW-0732">Signal</keyword>
<feature type="domain" description="SusE outer membrane protein" evidence="2">
    <location>
        <begin position="25"/>
        <end position="138"/>
    </location>
</feature>
<dbReference type="RefSeq" id="WP_086595307.1">
    <property type="nucleotide sequence ID" value="NZ_MTSE01000009.1"/>
</dbReference>
<dbReference type="AlphaFoldDB" id="A0A243WAV8"/>
<dbReference type="OrthoDB" id="975117at2"/>
<gene>
    <name evidence="3" type="ORF">BXP70_17040</name>
</gene>
<feature type="signal peptide" evidence="1">
    <location>
        <begin position="1"/>
        <end position="24"/>
    </location>
</feature>
<dbReference type="InterPro" id="IPR025970">
    <property type="entry name" value="SusE"/>
</dbReference>
<proteinExistence type="predicted"/>
<accession>A0A243WAV8</accession>
<evidence type="ECO:0000313" key="4">
    <source>
        <dbReference type="Proteomes" id="UP000194873"/>
    </source>
</evidence>
<dbReference type="Gene3D" id="2.60.40.3620">
    <property type="match status" value="1"/>
</dbReference>
<protein>
    <recommendedName>
        <fullName evidence="2">SusE outer membrane protein domain-containing protein</fullName>
    </recommendedName>
</protein>
<comment type="caution">
    <text evidence="3">The sequence shown here is derived from an EMBL/GenBank/DDBJ whole genome shotgun (WGS) entry which is preliminary data.</text>
</comment>
<evidence type="ECO:0000313" key="3">
    <source>
        <dbReference type="EMBL" id="OUJ72622.1"/>
    </source>
</evidence>
<dbReference type="EMBL" id="MTSE01000009">
    <property type="protein sequence ID" value="OUJ72622.1"/>
    <property type="molecule type" value="Genomic_DNA"/>
</dbReference>
<dbReference type="Proteomes" id="UP000194873">
    <property type="component" value="Unassembled WGS sequence"/>
</dbReference>
<dbReference type="Pfam" id="PF14292">
    <property type="entry name" value="SusE"/>
    <property type="match status" value="1"/>
</dbReference>
<feature type="chain" id="PRO_5012647823" description="SusE outer membrane protein domain-containing protein" evidence="1">
    <location>
        <begin position="25"/>
        <end position="263"/>
    </location>
</feature>
<keyword evidence="4" id="KW-1185">Reference proteome</keyword>
<name>A0A243WAV8_9BACT</name>
<sequence length="263" mass="27894">MKNRLTQALAGLFAIAALSFTACEKDEVKATLKPNSTPSLTASTNTVVLNQANGAQTAITYTWMPITSFTWDKVEHPYNPAVTYNLQLDKQGNNFAAPVSIAAGNGPTTAVTVDALNSSLTTLGLTPGTATPLEVRLQASYAANSPVLSPTVPLTATIYKACVPPTADVWSIIGPAGVDWDTDVQLTYDCDLKAYTTKRALNAGAFKFRLNKAWVTSYGSTSTRNSSGTAPIDTNPGNDIMVTTAGTYTVILDLNNKTYSLKQ</sequence>
<evidence type="ECO:0000256" key="1">
    <source>
        <dbReference type="SAM" id="SignalP"/>
    </source>
</evidence>
<dbReference type="PROSITE" id="PS51257">
    <property type="entry name" value="PROKAR_LIPOPROTEIN"/>
    <property type="match status" value="1"/>
</dbReference>